<name>A0ABS4EZM6_9CLOT</name>
<accession>A0ABS4EZM6</accession>
<protein>
    <submittedName>
        <fullName evidence="1">Uncharacterized protein</fullName>
    </submittedName>
</protein>
<evidence type="ECO:0000313" key="2">
    <source>
        <dbReference type="Proteomes" id="UP000783390"/>
    </source>
</evidence>
<keyword evidence="2" id="KW-1185">Reference proteome</keyword>
<gene>
    <name evidence="1" type="ORF">J2Z53_001022</name>
</gene>
<comment type="caution">
    <text evidence="1">The sequence shown here is derived from an EMBL/GenBank/DDBJ whole genome shotgun (WGS) entry which is preliminary data.</text>
</comment>
<dbReference type="EMBL" id="JAGGJZ010000002">
    <property type="protein sequence ID" value="MBP1889441.1"/>
    <property type="molecule type" value="Genomic_DNA"/>
</dbReference>
<proteinExistence type="predicted"/>
<reference evidence="1 2" key="1">
    <citation type="submission" date="2021-03" db="EMBL/GenBank/DDBJ databases">
        <title>Genomic Encyclopedia of Type Strains, Phase IV (KMG-IV): sequencing the most valuable type-strain genomes for metagenomic binning, comparative biology and taxonomic classification.</title>
        <authorList>
            <person name="Goeker M."/>
        </authorList>
    </citation>
    <scope>NUCLEOTIDE SEQUENCE [LARGE SCALE GENOMIC DNA]</scope>
    <source>
        <strain evidence="1 2">DSM 3984</strain>
    </source>
</reference>
<sequence>MNMKKTGKLAVFIIATTSLIATLVNDKKRKEESLNNDKI</sequence>
<dbReference type="Proteomes" id="UP000783390">
    <property type="component" value="Unassembled WGS sequence"/>
</dbReference>
<organism evidence="1 2">
    <name type="scientific">Clostridium moniliforme</name>
    <dbReference type="NCBI Taxonomy" id="39489"/>
    <lineage>
        <taxon>Bacteria</taxon>
        <taxon>Bacillati</taxon>
        <taxon>Bacillota</taxon>
        <taxon>Clostridia</taxon>
        <taxon>Eubacteriales</taxon>
        <taxon>Clostridiaceae</taxon>
        <taxon>Clostridium</taxon>
    </lineage>
</organism>
<evidence type="ECO:0000313" key="1">
    <source>
        <dbReference type="EMBL" id="MBP1889441.1"/>
    </source>
</evidence>